<dbReference type="AlphaFoldDB" id="A0A285KJK1"/>
<dbReference type="Proteomes" id="UP000219612">
    <property type="component" value="Unassembled WGS sequence"/>
</dbReference>
<reference evidence="1 2" key="1">
    <citation type="submission" date="2017-09" db="EMBL/GenBank/DDBJ databases">
        <authorList>
            <person name="Ehlers B."/>
            <person name="Leendertz F.H."/>
        </authorList>
    </citation>
    <scope>NUCLEOTIDE SEQUENCE [LARGE SCALE GENOMIC DNA]</scope>
    <source>
        <strain evidence="1 2">CGMCC 4.6857</strain>
    </source>
</reference>
<evidence type="ECO:0000313" key="2">
    <source>
        <dbReference type="Proteomes" id="UP000219612"/>
    </source>
</evidence>
<accession>A0A285KJK1</accession>
<keyword evidence="2" id="KW-1185">Reference proteome</keyword>
<name>A0A285KJK1_9ACTN</name>
<proteinExistence type="predicted"/>
<protein>
    <submittedName>
        <fullName evidence="1">Uncharacterized protein</fullName>
    </submittedName>
</protein>
<dbReference type="OrthoDB" id="3405904at2"/>
<dbReference type="EMBL" id="OBDY01000044">
    <property type="protein sequence ID" value="SNY72765.1"/>
    <property type="molecule type" value="Genomic_DNA"/>
</dbReference>
<gene>
    <name evidence="1" type="ORF">SAMN05421748_1448</name>
</gene>
<organism evidence="1 2">
    <name type="scientific">Paractinoplanes atraurantiacus</name>
    <dbReference type="NCBI Taxonomy" id="1036182"/>
    <lineage>
        <taxon>Bacteria</taxon>
        <taxon>Bacillati</taxon>
        <taxon>Actinomycetota</taxon>
        <taxon>Actinomycetes</taxon>
        <taxon>Micromonosporales</taxon>
        <taxon>Micromonosporaceae</taxon>
        <taxon>Paractinoplanes</taxon>
    </lineage>
</organism>
<sequence length="91" mass="9999">MTGQTPAPTGYVKVQIALDWSASGHYDARRELPCKHCGQPTNLRNDLGQPDHKVCVEAEIEAKVLAYAKSLLPVPAERPARRRPRVVQAVA</sequence>
<dbReference type="RefSeq" id="WP_097328843.1">
    <property type="nucleotide sequence ID" value="NZ_OBDY01000044.1"/>
</dbReference>
<evidence type="ECO:0000313" key="1">
    <source>
        <dbReference type="EMBL" id="SNY72765.1"/>
    </source>
</evidence>